<evidence type="ECO:0000313" key="4">
    <source>
        <dbReference type="Proteomes" id="UP000183986"/>
    </source>
</evidence>
<dbReference type="RefSeq" id="WP_072677967.1">
    <property type="nucleotide sequence ID" value="NZ_MPKY01000001.1"/>
</dbReference>
<comment type="caution">
    <text evidence="3">The sequence shown here is derived from an EMBL/GenBank/DDBJ whole genome shotgun (WGS) entry which is preliminary data.</text>
</comment>
<keyword evidence="4" id="KW-1185">Reference proteome</keyword>
<evidence type="ECO:0000256" key="1">
    <source>
        <dbReference type="SAM" id="MobiDB-lite"/>
    </source>
</evidence>
<name>A0A1M2V0V1_MARNT</name>
<dbReference type="Pfam" id="PF09588">
    <property type="entry name" value="YqaJ"/>
    <property type="match status" value="1"/>
</dbReference>
<dbReference type="PIRSF" id="PIRSF028503">
    <property type="entry name" value="UCP028503"/>
    <property type="match status" value="1"/>
</dbReference>
<dbReference type="InterPro" id="IPR011604">
    <property type="entry name" value="PDDEXK-like_dom_sf"/>
</dbReference>
<proteinExistence type="predicted"/>
<dbReference type="InterPro" id="IPR016889">
    <property type="entry name" value="UCP028503"/>
</dbReference>
<dbReference type="EMBL" id="MPKY01000001">
    <property type="protein sequence ID" value="OJT01202.1"/>
    <property type="molecule type" value="Genomic_DNA"/>
</dbReference>
<dbReference type="AlphaFoldDB" id="A0A1M2V0V1"/>
<protein>
    <recommendedName>
        <fullName evidence="2">YqaJ viral recombinase domain-containing protein</fullName>
    </recommendedName>
</protein>
<accession>A0A1M2V0V1</accession>
<sequence length="532" mass="58849">MKILNLIQGSPEWHATRATRFTASEAPAMMGVSKYQTRTQLLDQKATGLVPEVDEYQQRIFDKGHAAEAGARPIAERIISEELYPVTCEDDDGRLLASMDGLTMLEDAGFEHKLWNEKLAEQVKAGNLEPHYTVQMDQQMLVSGAEKILFMCSDGTEENCVWMWYDRNEKAINALVAGWAQFEQDLANHKPAEPEANKAEGKAPDALPALSVQVQGMVTASNLKEFEASARATLASINTDLQTDTDFADAEKAVKFCKDVEKRLAGAKENVLGQMQTVDEVVKTIDRISEETRQLRLKLDKAVKEQKEARKLQILNDARGKWDAFMGGLERSLEKEADGLPVVLNCSNADFAGAMKGKKTISSLQSACDDELARVKIEANETAELVRGNIQQLNEHAADYKFLFRDFGQICMKPAADFAAVVKMRIADYRAEQEAKAKREAEEAARREAEQKAQQEAAAQAQTDTVADPATRVPGQGRENDESAEVPRNMQELAGTHEPSTNEIIAVLCQHYGADRATVIGWLSEIDVQEAA</sequence>
<evidence type="ECO:0000313" key="3">
    <source>
        <dbReference type="EMBL" id="OJT01202.1"/>
    </source>
</evidence>
<dbReference type="Gene3D" id="3.90.320.10">
    <property type="match status" value="1"/>
</dbReference>
<reference evidence="3" key="1">
    <citation type="submission" date="2016-11" db="EMBL/GenBank/DDBJ databases">
        <title>Draft Genome Sequence of Marinobacter hydrocarbonoclasticus strain STW2, a polyaromatic aromatic hydrocarbon degrading and denitrifying bacterium from rhizosphere of Seagrass Enhalus acodoides.</title>
        <authorList>
            <person name="Ling J."/>
            <person name="Dong J."/>
        </authorList>
    </citation>
    <scope>NUCLEOTIDE SEQUENCE [LARGE SCALE GENOMIC DNA]</scope>
    <source>
        <strain evidence="3">STW2</strain>
    </source>
</reference>
<dbReference type="InterPro" id="IPR019080">
    <property type="entry name" value="YqaJ_viral_recombinase"/>
</dbReference>
<dbReference type="InterPro" id="IPR011335">
    <property type="entry name" value="Restrct_endonuc-II-like"/>
</dbReference>
<dbReference type="SUPFAM" id="SSF52980">
    <property type="entry name" value="Restriction endonuclease-like"/>
    <property type="match status" value="1"/>
</dbReference>
<dbReference type="Proteomes" id="UP000183986">
    <property type="component" value="Unassembled WGS sequence"/>
</dbReference>
<gene>
    <name evidence="3" type="ORF">BEE62_14720</name>
</gene>
<feature type="region of interest" description="Disordered" evidence="1">
    <location>
        <begin position="438"/>
        <end position="486"/>
    </location>
</feature>
<feature type="domain" description="YqaJ viral recombinase" evidence="2">
    <location>
        <begin position="12"/>
        <end position="146"/>
    </location>
</feature>
<dbReference type="OrthoDB" id="9135654at2"/>
<feature type="compositionally biased region" description="Basic and acidic residues" evidence="1">
    <location>
        <begin position="438"/>
        <end position="453"/>
    </location>
</feature>
<organism evidence="3 4">
    <name type="scientific">Marinobacter nauticus</name>
    <name type="common">Marinobacter hydrocarbonoclasticus</name>
    <name type="synonym">Marinobacter aquaeolei</name>
    <dbReference type="NCBI Taxonomy" id="2743"/>
    <lineage>
        <taxon>Bacteria</taxon>
        <taxon>Pseudomonadati</taxon>
        <taxon>Pseudomonadota</taxon>
        <taxon>Gammaproteobacteria</taxon>
        <taxon>Pseudomonadales</taxon>
        <taxon>Marinobacteraceae</taxon>
        <taxon>Marinobacter</taxon>
    </lineage>
</organism>
<evidence type="ECO:0000259" key="2">
    <source>
        <dbReference type="Pfam" id="PF09588"/>
    </source>
</evidence>